<dbReference type="Pfam" id="PF04205">
    <property type="entry name" value="FMN_bind"/>
    <property type="match status" value="1"/>
</dbReference>
<feature type="domain" description="FMN-binding" evidence="2">
    <location>
        <begin position="170"/>
        <end position="270"/>
    </location>
</feature>
<feature type="domain" description="FMN-binding" evidence="2">
    <location>
        <begin position="43"/>
        <end position="147"/>
    </location>
</feature>
<evidence type="ECO:0000313" key="3">
    <source>
        <dbReference type="EMBL" id="SLM15427.1"/>
    </source>
</evidence>
<dbReference type="GO" id="GO:0016020">
    <property type="term" value="C:membrane"/>
    <property type="evidence" value="ECO:0007669"/>
    <property type="project" value="InterPro"/>
</dbReference>
<organism evidence="3">
    <name type="scientific">uncultured spirochete</name>
    <dbReference type="NCBI Taxonomy" id="156406"/>
    <lineage>
        <taxon>Bacteria</taxon>
        <taxon>Pseudomonadati</taxon>
        <taxon>Spirochaetota</taxon>
        <taxon>Spirochaetia</taxon>
        <taxon>Spirochaetales</taxon>
        <taxon>environmental samples</taxon>
    </lineage>
</organism>
<feature type="signal peptide" evidence="1">
    <location>
        <begin position="1"/>
        <end position="20"/>
    </location>
</feature>
<dbReference type="EMBL" id="FWDM01000037">
    <property type="protein sequence ID" value="SLM15427.1"/>
    <property type="molecule type" value="Genomic_DNA"/>
</dbReference>
<reference evidence="3" key="1">
    <citation type="submission" date="2017-02" db="EMBL/GenBank/DDBJ databases">
        <authorList>
            <person name="Regsiter A."/>
            <person name="William W."/>
        </authorList>
    </citation>
    <scope>NUCLEOTIDE SEQUENCE</scope>
    <source>
        <strain evidence="3">Bib</strain>
    </source>
</reference>
<sequence>MKKILLLAVALIAVSGIAFAQVDLSKVKDGVYFAQDNGFSSSGWKEQVILEVSKGKIVRAVWNGVSNLPGATDKKTYAASGKYGMIKASKIKAEWDTQAKTVEDYLVKTQDINFSKFDAKGHTDAISGATLTVKGFFELAQEALKSSPVEKGSYKDGWYYAEDLNFDKSGWKNSVLVTVVNGTIVDVVWNGISKDPQAKSKYVQSQLGTYKMNAKNGEWYVQADRVAQAIVKAGDPAKIPVKADGKTDAVSGVSITVQGITLAIEALKAAK</sequence>
<dbReference type="Gene3D" id="3.90.1010.20">
    <property type="match status" value="2"/>
</dbReference>
<dbReference type="GO" id="GO:0010181">
    <property type="term" value="F:FMN binding"/>
    <property type="evidence" value="ECO:0007669"/>
    <property type="project" value="InterPro"/>
</dbReference>
<dbReference type="AlphaFoldDB" id="A0A3P3XM63"/>
<proteinExistence type="predicted"/>
<gene>
    <name evidence="3" type="ORF">SPIROBIBN47_50001</name>
</gene>
<evidence type="ECO:0000256" key="1">
    <source>
        <dbReference type="SAM" id="SignalP"/>
    </source>
</evidence>
<protein>
    <recommendedName>
        <fullName evidence="2">FMN-binding domain-containing protein</fullName>
    </recommendedName>
</protein>
<name>A0A3P3XM63_9SPIR</name>
<feature type="chain" id="PRO_5018096894" description="FMN-binding domain-containing protein" evidence="1">
    <location>
        <begin position="21"/>
        <end position="271"/>
    </location>
</feature>
<dbReference type="InterPro" id="IPR007329">
    <property type="entry name" value="FMN-bd"/>
</dbReference>
<accession>A0A3P3XM63</accession>
<evidence type="ECO:0000259" key="2">
    <source>
        <dbReference type="SMART" id="SM00900"/>
    </source>
</evidence>
<dbReference type="SMART" id="SM00900">
    <property type="entry name" value="FMN_bind"/>
    <property type="match status" value="2"/>
</dbReference>
<keyword evidence="1" id="KW-0732">Signal</keyword>